<dbReference type="PROSITE" id="PS50853">
    <property type="entry name" value="FN3"/>
    <property type="match status" value="1"/>
</dbReference>
<dbReference type="InterPro" id="IPR014756">
    <property type="entry name" value="Ig_E-set"/>
</dbReference>
<dbReference type="RefSeq" id="WP_072743515.1">
    <property type="nucleotide sequence ID" value="NZ_FQXR01000004.1"/>
</dbReference>
<evidence type="ECO:0000256" key="1">
    <source>
        <dbReference type="SAM" id="Coils"/>
    </source>
</evidence>
<dbReference type="EMBL" id="FQXR01000004">
    <property type="protein sequence ID" value="SHH74277.1"/>
    <property type="molecule type" value="Genomic_DNA"/>
</dbReference>
<proteinExistence type="predicted"/>
<dbReference type="Proteomes" id="UP000184389">
    <property type="component" value="Unassembled WGS sequence"/>
</dbReference>
<dbReference type="PANTHER" id="PTHR22625:SF70">
    <property type="entry name" value="PLEXIN A, ISOFORM A"/>
    <property type="match status" value="1"/>
</dbReference>
<dbReference type="GO" id="GO:0017154">
    <property type="term" value="F:semaphorin receptor activity"/>
    <property type="evidence" value="ECO:0007669"/>
    <property type="project" value="InterPro"/>
</dbReference>
<dbReference type="PANTHER" id="PTHR22625">
    <property type="entry name" value="PLEXIN"/>
    <property type="match status" value="1"/>
</dbReference>
<dbReference type="SUPFAM" id="SSF81296">
    <property type="entry name" value="E set domains"/>
    <property type="match status" value="4"/>
</dbReference>
<feature type="domain" description="Fibronectin type-III" evidence="2">
    <location>
        <begin position="1881"/>
        <end position="1979"/>
    </location>
</feature>
<feature type="coiled-coil region" evidence="1">
    <location>
        <begin position="1975"/>
        <end position="2002"/>
    </location>
</feature>
<dbReference type="CDD" id="cd00063">
    <property type="entry name" value="FN3"/>
    <property type="match status" value="1"/>
</dbReference>
<sequence length="2183" mass="245200">MKKNRLLCTILAISMIVGILPLGEIAYGAEGEVKVEKIEIYRTFKDTSDKGTYSIAITGSGLSRTQVLYMPTGGGEYQVLGTPGPGSNDYFLQFKIDPEKQISKLQIAGKPYTIDETGMPKIGKVIPSTIDINSADPKIEIEGQNLKVTSSDVKVFANTQDISGKFDNDTKVTLDSNTLKKLDKGMNHIIIKSTKTETGIPVETTYNYNDLFRIYEGMEIKDEEVTIYPNRGTVGTEVTITIKNKKEKFSVFFLEDETKPFLYENMGTDPQYPDTTDANRIIKIKVPKLESGKTYKVILTNNLDSYKKPGLDMSNLITKEQVVGEFYVVDASVGPQIYKVVPNQGTSAGSYVAIYGYRLDELKINGLEGNINEVTDKDVEIIKKGLDEPVKLKIDYEHSGVKYNEKEVNSITRDFLVTIGRDALFEDAHIGKNQFIKGDDKLDTLYVKTKTIDEKDLKDPRKDVIVEITTTIEISATEKYVFTEVAKLDKGYTFLPSYQDPVIEKVTPDKIEVTNDSNDNKETSHDTILSIQGKNFNVFRYKEGNDFKTNYPKVIIGGSGEDTGQIIIERKEDGKVYYGSSDNRKEDGEIKYEVIENAIFEVLDKNGGIVTGVGGNEVGDSIVVTIPKGRKISDKNINTSLPIAVANPKRDSNEKGLYNYKNDLIKFVTVTSSPIIEKVDPYIVTVEGGEEITIEGRNFQDGIKVFIDGKEIQNVTRDIDKQTTRGTLKFKAPKGREGENILQVMNPDGGSDTHEFIYVKTMNIDPKITSIAPNKGTKDTLVVVKGNNFLKPDQTVNDLSGLGIYKLIGTRVFLGKDDVNRYYEENGKNALKENYEVPTIKDKRLMFIDEDPWTKKQYLKLSPYYKSAEIKEGQDIYSIYVDYEGHPVITGESQSYTFSMANIEGDNKIIAIDNDGKEYEVTSEKEILKLKNNESSKEFTIKFDYSLLSIGENEFGTKYLRVADYHDSLILKSNEKYYLLEVDDMGKVTLSDGKNDSYEIVLDGNSIKALQGGKSYDVEVKNDSIKINNNTFTFCTPYEIDGQTGVITGHRAKVRNKNEIWVSIPEKSIPGFYDVIVRNPDTKSYVVKNGFEYLIPQSRPKINYIAPSQGSVEGGYEITIYGENFEDTSEVYISGVKIPEKDLKVNPNYKSITVKVPKYPGDVDTDFITDKKFVPIVVVNEDGGSASREDLFCYVIASSRPRIDKINPIKGSAAGYEIVEIWGYDFRFFEPYKGEIPKDGDKNYEDIDRNGKWTNMKSHNDCTMKKPLNRVVNNYKEYCSSPVLPKVYFGNNEAKIVEFNDKGYIRVVTPKSAIQGVVDVYIVNNDAGTSPKIKYTYEGSNPKIGTITPSVGKRQGGEKVDVVGQNFKENYISLFNKEGKEERKSTYLVRFGEITNRDIPREGENSGLIYGGKATIKLPGELKVEYELIQEKPTIKLYLEHNKKIYSGQYEYTGGEKFIDLKGLKDSEGNNYSGFELVKVEVVDNRVFVDRGYSPNVAFKSNTQLEVDTPTYHVIGNVNVVVENPDGISNKAVFLYKNPDSKPKITNVKRDGQNPVPGDDGKILIQRVNVKSQSIITIEGTDFRDVEKVQIGNVEAITTFLLDNKDSNKNTITFKMPIVEGKVNKDMLYPVIVVNDDGGTGSSAESIPRPIYIQFTSGESEPSITSIEPDRGPATGGTKVKIIGNDFRKTMEGYEGEKLKVYFGESKVEDKNIKFIDYKTIEVIVPPGKTLGQVPVRVENPDGSLCEGNINFNYISKPTIEGVSPDRLFTNDTKTEVTITGEQFLPNAKVVVGGKIVDKKDLKKDMQIMGEGILEVDAQGKNREVAVVGGMEAATVKVENENTIKVTFKEAKELENVNLIIINPDGGISDPYDKFRYEKPVPSKPLVLEGIPGYESTVKLIWSKSGEDILNKATRYEIYGKKAIDSEYTFIGDTSLAEFLVKGLEPNTEYIFMVRALNEHGAAIDFATVKVRTLSIREDEKLKEKEDKLKEEEKKLKEKGKEEVIEGKMVKILGTDDLLGGVGTIDFSLAKYKKYDKFIVSIPVSMVRKDSRLTIKDRTFSLILNPRDLYTHEVSKKDSGNTDAYIRIHFERNGERHLPRGKKASSKSYDIYFDYQYGKETLEIENMLKNGKLFIEYDSIAYPNRKDFYLARLDEKKGNYVFVKKGNSTDINKSGKYILLSNR</sequence>
<evidence type="ECO:0000259" key="2">
    <source>
        <dbReference type="PROSITE" id="PS50853"/>
    </source>
</evidence>
<dbReference type="InterPro" id="IPR003961">
    <property type="entry name" value="FN3_dom"/>
</dbReference>
<dbReference type="Pfam" id="PF01833">
    <property type="entry name" value="TIG"/>
    <property type="match status" value="4"/>
</dbReference>
<dbReference type="InterPro" id="IPR036116">
    <property type="entry name" value="FN3_sf"/>
</dbReference>
<dbReference type="STRING" id="1123281.SAMN02745180_00890"/>
<dbReference type="SUPFAM" id="SSF49265">
    <property type="entry name" value="Fibronectin type III"/>
    <property type="match status" value="1"/>
</dbReference>
<dbReference type="InterPro" id="IPR013783">
    <property type="entry name" value="Ig-like_fold"/>
</dbReference>
<protein>
    <submittedName>
        <fullName evidence="3">IPT/TIG domain-containing protein</fullName>
    </submittedName>
</protein>
<evidence type="ECO:0000313" key="4">
    <source>
        <dbReference type="Proteomes" id="UP000184389"/>
    </source>
</evidence>
<dbReference type="SMART" id="SM00060">
    <property type="entry name" value="FN3"/>
    <property type="match status" value="1"/>
</dbReference>
<keyword evidence="4" id="KW-1185">Reference proteome</keyword>
<dbReference type="Gene3D" id="2.60.40.10">
    <property type="entry name" value="Immunoglobulins"/>
    <property type="match status" value="6"/>
</dbReference>
<dbReference type="InterPro" id="IPR002909">
    <property type="entry name" value="IPT_dom"/>
</dbReference>
<accession>A0A1M5VGA9</accession>
<dbReference type="OrthoDB" id="1656124at2"/>
<evidence type="ECO:0000313" key="3">
    <source>
        <dbReference type="EMBL" id="SHH74277.1"/>
    </source>
</evidence>
<name>A0A1M5VGA9_9FIRM</name>
<dbReference type="SMART" id="SM00429">
    <property type="entry name" value="IPT"/>
    <property type="match status" value="5"/>
</dbReference>
<reference evidence="3 4" key="1">
    <citation type="submission" date="2016-11" db="EMBL/GenBank/DDBJ databases">
        <authorList>
            <person name="Jaros S."/>
            <person name="Januszkiewicz K."/>
            <person name="Wedrychowicz H."/>
        </authorList>
    </citation>
    <scope>NUCLEOTIDE SEQUENCE [LARGE SCALE GENOMIC DNA]</scope>
    <source>
        <strain evidence="3 4">DSM 13106</strain>
    </source>
</reference>
<organism evidence="3 4">
    <name type="scientific">Sporanaerobacter acetigenes DSM 13106</name>
    <dbReference type="NCBI Taxonomy" id="1123281"/>
    <lineage>
        <taxon>Bacteria</taxon>
        <taxon>Bacillati</taxon>
        <taxon>Bacillota</taxon>
        <taxon>Tissierellia</taxon>
        <taxon>Tissierellales</taxon>
        <taxon>Sporanaerobacteraceae</taxon>
        <taxon>Sporanaerobacter</taxon>
    </lineage>
</organism>
<keyword evidence="1" id="KW-0175">Coiled coil</keyword>
<gene>
    <name evidence="3" type="ORF">SAMN02745180_00890</name>
</gene>
<dbReference type="CDD" id="cd00102">
    <property type="entry name" value="IPT"/>
    <property type="match status" value="3"/>
</dbReference>
<dbReference type="InterPro" id="IPR031148">
    <property type="entry name" value="Plexin"/>
</dbReference>